<dbReference type="GO" id="GO:0008017">
    <property type="term" value="F:microtubule binding"/>
    <property type="evidence" value="ECO:0007669"/>
    <property type="project" value="TreeGrafter"/>
</dbReference>
<feature type="compositionally biased region" description="Low complexity" evidence="6">
    <location>
        <begin position="669"/>
        <end position="684"/>
    </location>
</feature>
<feature type="region of interest" description="Disordered" evidence="6">
    <location>
        <begin position="1272"/>
        <end position="1300"/>
    </location>
</feature>
<dbReference type="GO" id="GO:0005737">
    <property type="term" value="C:cytoplasm"/>
    <property type="evidence" value="ECO:0007669"/>
    <property type="project" value="TreeGrafter"/>
</dbReference>
<dbReference type="PANTHER" id="PTHR24200">
    <property type="entry name" value="TOUCAN, ISOFORM A"/>
    <property type="match status" value="1"/>
</dbReference>
<feature type="compositionally biased region" description="Basic and acidic residues" evidence="6">
    <location>
        <begin position="410"/>
        <end position="426"/>
    </location>
</feature>
<feature type="compositionally biased region" description="Polar residues" evidence="6">
    <location>
        <begin position="753"/>
        <end position="769"/>
    </location>
</feature>
<feature type="region of interest" description="Disordered" evidence="6">
    <location>
        <begin position="380"/>
        <end position="432"/>
    </location>
</feature>
<feature type="region of interest" description="Disordered" evidence="6">
    <location>
        <begin position="22"/>
        <end position="68"/>
    </location>
</feature>
<dbReference type="KEGG" id="sluc:116059825"/>
<keyword evidence="4" id="KW-0539">Nucleus</keyword>
<dbReference type="Proteomes" id="UP000694568">
    <property type="component" value="Unplaced"/>
</dbReference>
<feature type="coiled-coil region" evidence="5">
    <location>
        <begin position="1194"/>
        <end position="1228"/>
    </location>
</feature>
<feature type="compositionally biased region" description="Low complexity" evidence="6">
    <location>
        <begin position="874"/>
        <end position="886"/>
    </location>
</feature>
<reference evidence="7" key="2">
    <citation type="submission" date="2025-09" db="UniProtKB">
        <authorList>
            <consortium name="Ensembl"/>
        </authorList>
    </citation>
    <scope>IDENTIFICATION</scope>
</reference>
<evidence type="ECO:0000256" key="4">
    <source>
        <dbReference type="ARBA" id="ARBA00023242"/>
    </source>
</evidence>
<keyword evidence="3 5" id="KW-0175">Coiled coil</keyword>
<organism evidence="7 8">
    <name type="scientific">Sander lucioperca</name>
    <name type="common">Pike-perch</name>
    <name type="synonym">Perca lucioperca</name>
    <dbReference type="NCBI Taxonomy" id="283035"/>
    <lineage>
        <taxon>Eukaryota</taxon>
        <taxon>Metazoa</taxon>
        <taxon>Chordata</taxon>
        <taxon>Craniata</taxon>
        <taxon>Vertebrata</taxon>
        <taxon>Euteleostomi</taxon>
        <taxon>Actinopterygii</taxon>
        <taxon>Neopterygii</taxon>
        <taxon>Teleostei</taxon>
        <taxon>Neoteleostei</taxon>
        <taxon>Acanthomorphata</taxon>
        <taxon>Eupercaria</taxon>
        <taxon>Perciformes</taxon>
        <taxon>Percoidei</taxon>
        <taxon>Percidae</taxon>
        <taxon>Luciopercinae</taxon>
        <taxon>Sander</taxon>
    </lineage>
</organism>
<evidence type="ECO:0000256" key="3">
    <source>
        <dbReference type="ARBA" id="ARBA00023054"/>
    </source>
</evidence>
<evidence type="ECO:0000256" key="1">
    <source>
        <dbReference type="ARBA" id="ARBA00004123"/>
    </source>
</evidence>
<feature type="compositionally biased region" description="Polar residues" evidence="6">
    <location>
        <begin position="700"/>
        <end position="711"/>
    </location>
</feature>
<feature type="compositionally biased region" description="Low complexity" evidence="6">
    <location>
        <begin position="39"/>
        <end position="68"/>
    </location>
</feature>
<dbReference type="InterPro" id="IPR051293">
    <property type="entry name" value="MTUS1/CCDC69"/>
</dbReference>
<feature type="region of interest" description="Disordered" evidence="6">
    <location>
        <begin position="874"/>
        <end position="915"/>
    </location>
</feature>
<evidence type="ECO:0000256" key="2">
    <source>
        <dbReference type="ARBA" id="ARBA00007585"/>
    </source>
</evidence>
<feature type="compositionally biased region" description="Low complexity" evidence="6">
    <location>
        <begin position="326"/>
        <end position="344"/>
    </location>
</feature>
<dbReference type="RefSeq" id="XP_031168946.1">
    <property type="nucleotide sequence ID" value="XM_031313086.2"/>
</dbReference>
<feature type="coiled-coil region" evidence="5">
    <location>
        <begin position="1059"/>
        <end position="1155"/>
    </location>
</feature>
<gene>
    <name evidence="7" type="primary">LOC116059825</name>
</gene>
<feature type="region of interest" description="Disordered" evidence="6">
    <location>
        <begin position="444"/>
        <end position="852"/>
    </location>
</feature>
<feature type="compositionally biased region" description="Polar residues" evidence="6">
    <location>
        <begin position="603"/>
        <end position="613"/>
    </location>
</feature>
<feature type="compositionally biased region" description="Polar residues" evidence="6">
    <location>
        <begin position="897"/>
        <end position="913"/>
    </location>
</feature>
<accession>A0A8D0A2F0</accession>
<proteinExistence type="inferred from homology"/>
<feature type="region of interest" description="Disordered" evidence="6">
    <location>
        <begin position="168"/>
        <end position="203"/>
    </location>
</feature>
<feature type="region of interest" description="Disordered" evidence="6">
    <location>
        <begin position="301"/>
        <end position="349"/>
    </location>
</feature>
<evidence type="ECO:0000256" key="5">
    <source>
        <dbReference type="SAM" id="Coils"/>
    </source>
</evidence>
<keyword evidence="8" id="KW-1185">Reference proteome</keyword>
<evidence type="ECO:0000256" key="6">
    <source>
        <dbReference type="SAM" id="MobiDB-lite"/>
    </source>
</evidence>
<feature type="compositionally biased region" description="Polar residues" evidence="6">
    <location>
        <begin position="633"/>
        <end position="645"/>
    </location>
</feature>
<dbReference type="GeneID" id="116059825"/>
<dbReference type="PANTHER" id="PTHR24200:SF7">
    <property type="entry name" value="MICROTUBULE-ASSOCIATED TUMOR SUPPRESSOR 1"/>
    <property type="match status" value="1"/>
</dbReference>
<feature type="compositionally biased region" description="Polar residues" evidence="6">
    <location>
        <begin position="1277"/>
        <end position="1300"/>
    </location>
</feature>
<evidence type="ECO:0000313" key="7">
    <source>
        <dbReference type="Ensembl" id="ENSSLUP00000046717.1"/>
    </source>
</evidence>
<sequence length="1300" mass="139736">MSVSKPSEGFLLRGENGSSMRLSLHRAGDHNGNALPIASSSSSSSCSSSCLGESSPESLRSLSSLSGGRTDSPLDYDMFEVTLMATEMTKTDKMTDLVISKWVPEKEGKPDDNDDVPVGKIQTATELSESNDNSESVYLDANSCEHRQDTWDDNDKLTLALSQVTNSSSRYNNDELSSGSSNGRRHGSSTPDSDVTEIPADDDEEETLFLSVSSDMGVRRSSMTLTSSTSQLSDTLMNPGGSAVTTEWALAVSGADDESSELVVEGFGVRCPLGLPVESQTEPPASEDLCETTQILSSSLSFTNLDKDPNEVLSPPPEEAERCAVSPKPSRPTTSRPARAAKTKPTIAASTAPKTAVFTAIRPPSVETKRVSKLDLKDVEAKVGSRSTLSLPKTPNQNKSAPANGRRVVTRKEEAQTGDGGEKQRSSADPVKVAVVQKSIRVKCSHLKTNHNGSAQPERKSLAISQTLSTSTSSLGSELVEEGPLDTTKKAVQEVPDKHETGGVETKHPSEDAHRGIEKALKTEAAVEKPRNPSRKVSSKLGPSARQQGRGTRVDKGPSGPAPPPGSVTGTGPPGHGSPGPRQTQSDGSTLGEGEQSAGGGSPTRQSQSQSQGIPKPRTNAERASVLAVPDPATSNSKPTANQQPALGAVKRTATPATSKLPVKGLPTSLSSSALGSEISGAISKGAPAPTGTKPDEQPSKSTLPVGNQCTAKPLISSTAATTSTNTPSDAVPSGITAAPKPPALRSRALSLQARTTATGLKTPTVTSHNTAKTAAANQIAAKTAPAANQGLTKQVSQYPLQRSGSARLSRLNSAVDKNKPREAPARPTNTNSSSQVAAPGGGNSQKKHQAPPDLVPEVVNANAAVTAVVPVPETETTNTGSGTTGASCLGFKAKNGSRSSPKTGSRLQNASKPGTAGTVVADRMVTAKQNQNKEQAEKKNQAINQLRRMLVQGNKRVEALATVIQHLFTEREEALKQKKGLSLELANLREELVSSSQCCDRLQKEKEEVRVSLEEALNRQEEHHKEELVQLEDRLRSFYQTEWDKVHQTYQEEADKCRMLMEQQVEELRSQQEAERKNQEVSHSQHMESLKLEYETSTQELKRIQQTDLENLNKTLKETETSLSEKISELSAEKAALNEKLKAEEERRKQILTDKNLKDSHTVYLEQELESLKVVLEIKNNQLHHKEKKLMEMDKLLETNVKLQECLTKVQQENEDYKARMDKHAALSKQLSSEQAILQQTLQKESKVNKRLSMENEELLWKLHNGDLLASPRRLSPTSPFNSPRNSASFTTTAPVSPR</sequence>
<evidence type="ECO:0000313" key="8">
    <source>
        <dbReference type="Proteomes" id="UP000694568"/>
    </source>
</evidence>
<reference evidence="7" key="1">
    <citation type="submission" date="2025-08" db="UniProtKB">
        <authorList>
            <consortium name="Ensembl"/>
        </authorList>
    </citation>
    <scope>IDENTIFICATION</scope>
</reference>
<comment type="similarity">
    <text evidence="2">Belongs to the MTUS1 family.</text>
</comment>
<feature type="coiled-coil region" evidence="5">
    <location>
        <begin position="926"/>
        <end position="1035"/>
    </location>
</feature>
<protein>
    <submittedName>
        <fullName evidence="7">Microtubule-associated tumor suppressor 1 homolog</fullName>
    </submittedName>
</protein>
<dbReference type="GO" id="GO:0005634">
    <property type="term" value="C:nucleus"/>
    <property type="evidence" value="ECO:0007669"/>
    <property type="project" value="UniProtKB-SubCell"/>
</dbReference>
<name>A0A8D0A2F0_SANLU</name>
<dbReference type="GeneTree" id="ENSGT00950000183026"/>
<feature type="compositionally biased region" description="Basic and acidic residues" evidence="6">
    <location>
        <begin position="487"/>
        <end position="531"/>
    </location>
</feature>
<dbReference type="Ensembl" id="ENSSLUT00000048154.1">
    <property type="protein sequence ID" value="ENSSLUP00000046717.1"/>
    <property type="gene ID" value="ENSSLUG00000020578.1"/>
</dbReference>
<comment type="subcellular location">
    <subcellularLocation>
        <location evidence="1">Nucleus</location>
    </subcellularLocation>
</comment>
<feature type="compositionally biased region" description="Polar residues" evidence="6">
    <location>
        <begin position="791"/>
        <end position="813"/>
    </location>
</feature>
<feature type="compositionally biased region" description="Low complexity" evidence="6">
    <location>
        <begin position="770"/>
        <end position="790"/>
    </location>
</feature>
<feature type="compositionally biased region" description="Polar residues" evidence="6">
    <location>
        <begin position="828"/>
        <end position="837"/>
    </location>
</feature>
<feature type="compositionally biased region" description="Low complexity" evidence="6">
    <location>
        <begin position="462"/>
        <end position="477"/>
    </location>
</feature>
<feature type="compositionally biased region" description="Low complexity" evidence="6">
    <location>
        <begin position="717"/>
        <end position="731"/>
    </location>
</feature>
<feature type="compositionally biased region" description="Polar residues" evidence="6">
    <location>
        <begin position="385"/>
        <end position="401"/>
    </location>
</feature>